<dbReference type="Gene3D" id="1.10.10.10">
    <property type="entry name" value="Winged helix-like DNA-binding domain superfamily/Winged helix DNA-binding domain"/>
    <property type="match status" value="1"/>
</dbReference>
<dbReference type="PANTHER" id="PTHR44688:SF16">
    <property type="entry name" value="DNA-BINDING TRANSCRIPTIONAL ACTIVATOR DEVR_DOSR"/>
    <property type="match status" value="1"/>
</dbReference>
<dbReference type="Proteomes" id="UP001139157">
    <property type="component" value="Unassembled WGS sequence"/>
</dbReference>
<dbReference type="GO" id="GO:0006355">
    <property type="term" value="P:regulation of DNA-templated transcription"/>
    <property type="evidence" value="ECO:0007669"/>
    <property type="project" value="InterPro"/>
</dbReference>
<name>A0A9X2E5M1_9NOCA</name>
<dbReference type="PANTHER" id="PTHR44688">
    <property type="entry name" value="DNA-BINDING TRANSCRIPTIONAL ACTIVATOR DEVR_DOSR"/>
    <property type="match status" value="1"/>
</dbReference>
<dbReference type="PROSITE" id="PS50043">
    <property type="entry name" value="HTH_LUXR_2"/>
    <property type="match status" value="1"/>
</dbReference>
<dbReference type="SMART" id="SM00421">
    <property type="entry name" value="HTH_LUXR"/>
    <property type="match status" value="1"/>
</dbReference>
<comment type="caution">
    <text evidence="5">The sequence shown here is derived from an EMBL/GenBank/DDBJ whole genome shotgun (WGS) entry which is preliminary data.</text>
</comment>
<dbReference type="PRINTS" id="PR00038">
    <property type="entry name" value="HTHLUXR"/>
</dbReference>
<keyword evidence="6" id="KW-1185">Reference proteome</keyword>
<dbReference type="InterPro" id="IPR036388">
    <property type="entry name" value="WH-like_DNA-bd_sf"/>
</dbReference>
<keyword evidence="2" id="KW-0238">DNA-binding</keyword>
<evidence type="ECO:0000313" key="5">
    <source>
        <dbReference type="EMBL" id="MCM6774557.1"/>
    </source>
</evidence>
<dbReference type="SUPFAM" id="SSF46894">
    <property type="entry name" value="C-terminal effector domain of the bipartite response regulators"/>
    <property type="match status" value="1"/>
</dbReference>
<proteinExistence type="predicted"/>
<dbReference type="GO" id="GO:0003677">
    <property type="term" value="F:DNA binding"/>
    <property type="evidence" value="ECO:0007669"/>
    <property type="project" value="UniProtKB-KW"/>
</dbReference>
<dbReference type="AlphaFoldDB" id="A0A9X2E5M1"/>
<evidence type="ECO:0000256" key="1">
    <source>
        <dbReference type="ARBA" id="ARBA00023015"/>
    </source>
</evidence>
<accession>A0A9X2E5M1</accession>
<dbReference type="Pfam" id="PF00196">
    <property type="entry name" value="GerE"/>
    <property type="match status" value="1"/>
</dbReference>
<evidence type="ECO:0000256" key="3">
    <source>
        <dbReference type="ARBA" id="ARBA00023163"/>
    </source>
</evidence>
<dbReference type="InterPro" id="IPR016032">
    <property type="entry name" value="Sig_transdc_resp-reg_C-effctor"/>
</dbReference>
<organism evidence="5 6">
    <name type="scientific">Nocardia pulmonis</name>
    <dbReference type="NCBI Taxonomy" id="2951408"/>
    <lineage>
        <taxon>Bacteria</taxon>
        <taxon>Bacillati</taxon>
        <taxon>Actinomycetota</taxon>
        <taxon>Actinomycetes</taxon>
        <taxon>Mycobacteriales</taxon>
        <taxon>Nocardiaceae</taxon>
        <taxon>Nocardia</taxon>
    </lineage>
</organism>
<dbReference type="InterPro" id="IPR000792">
    <property type="entry name" value="Tscrpt_reg_LuxR_C"/>
</dbReference>
<evidence type="ECO:0000313" key="6">
    <source>
        <dbReference type="Proteomes" id="UP001139157"/>
    </source>
</evidence>
<evidence type="ECO:0000259" key="4">
    <source>
        <dbReference type="PROSITE" id="PS50043"/>
    </source>
</evidence>
<dbReference type="RefSeq" id="WP_251912273.1">
    <property type="nucleotide sequence ID" value="NZ_JAMRXG010000005.1"/>
</dbReference>
<feature type="domain" description="HTH luxR-type" evidence="4">
    <location>
        <begin position="426"/>
        <end position="491"/>
    </location>
</feature>
<keyword evidence="1" id="KW-0805">Transcription regulation</keyword>
<dbReference type="EMBL" id="JAMRXG010000005">
    <property type="protein sequence ID" value="MCM6774557.1"/>
    <property type="molecule type" value="Genomic_DNA"/>
</dbReference>
<sequence length="501" mass="55063">MPSDEYTEHAKSSDEFEDSSGPYPISDIIYLISACPTVDLDPDALVRLGVAHTLTVRGDLPAALAGVEAMLVRDTLPPEAFAHLNALHLFLLVLVDEEKACRIATELIAEGHPSPDSVKTVAMCVLANRQWYTGRLAKGLWLNQLAVHAASNHGPIWRFYANLLLAKKFSDLHITGKAAEIVDELQTMVERDGLYAFESAPLALRAAIHLRCSELERCLATATAALRAARQRRTDVGVALALSVSAEAALRLGNISAAAEFIAELRNERHYYVLPDSTARVRFTEIDIVAQRQGPVQAAARLRDWWDDLGSRNACLVEDPSRPARLIELARAAGDDEMAKRIVETMDWLARENPGAPLIEQVAHYVRGVFEGDRAALESALAAGGDPLLRQHILRDIAALPEHESPRAAWARVADPPLPPLPTRAPAPGLDQLTDRELEVVDLVAAGMTNRQIATRLAVSPHTVNYYLRKIFRKVDVSSRTELAGLAVQTRRFTANQNRMR</sequence>
<reference evidence="5" key="1">
    <citation type="submission" date="2022-06" db="EMBL/GenBank/DDBJ databases">
        <title>Novel species in genus nocardia.</title>
        <authorList>
            <person name="Li F."/>
        </authorList>
    </citation>
    <scope>NUCLEOTIDE SEQUENCE</scope>
    <source>
        <strain evidence="5">CDC141</strain>
    </source>
</reference>
<protein>
    <submittedName>
        <fullName evidence="5">LuxR C-terminal-related transcriptional regulator</fullName>
    </submittedName>
</protein>
<evidence type="ECO:0000256" key="2">
    <source>
        <dbReference type="ARBA" id="ARBA00023125"/>
    </source>
</evidence>
<keyword evidence="3" id="KW-0804">Transcription</keyword>
<dbReference type="CDD" id="cd06170">
    <property type="entry name" value="LuxR_C_like"/>
    <property type="match status" value="1"/>
</dbReference>
<gene>
    <name evidence="5" type="ORF">NDR86_13850</name>
</gene>